<feature type="transmembrane region" description="Helical" evidence="1">
    <location>
        <begin position="114"/>
        <end position="131"/>
    </location>
</feature>
<feature type="transmembrane region" description="Helical" evidence="1">
    <location>
        <begin position="137"/>
        <end position="157"/>
    </location>
</feature>
<evidence type="ECO:0000256" key="1">
    <source>
        <dbReference type="SAM" id="Phobius"/>
    </source>
</evidence>
<protein>
    <submittedName>
        <fullName evidence="2">Uncharacterized protein</fullName>
    </submittedName>
</protein>
<name>E1YEB6_9BACT</name>
<dbReference type="TCDB" id="9.B.2.6.2">
    <property type="family name" value="the integral membrane caax protease-2 (caax protease2) family"/>
</dbReference>
<proteinExistence type="predicted"/>
<keyword evidence="1" id="KW-0812">Transmembrane</keyword>
<sequence>MADNNTHICAENGPIESMQAYLLVTACVIYLATAVLGKRLERLIPLFCSLLCYSFVLREVDVETFNIPNALKFIGSGVGRNTTIAIAFLAIVYVALKNYLYYKSAVVSFIKSRSGVLLMAGGAFLFIGSFFEKNESIIYHVLFEEMAEISGYFFILLSSIASNSFEKSITIRSSGRDKSRR</sequence>
<feature type="transmembrane region" description="Helical" evidence="1">
    <location>
        <begin position="80"/>
        <end position="102"/>
    </location>
</feature>
<keyword evidence="1" id="KW-0472">Membrane</keyword>
<accession>E1YEB6</accession>
<evidence type="ECO:0000313" key="2">
    <source>
        <dbReference type="EMBL" id="CBX28875.1"/>
    </source>
</evidence>
<feature type="transmembrane region" description="Helical" evidence="1">
    <location>
        <begin position="20"/>
        <end position="36"/>
    </location>
</feature>
<organism evidence="2">
    <name type="scientific">uncultured Desulfobacterium sp</name>
    <dbReference type="NCBI Taxonomy" id="201089"/>
    <lineage>
        <taxon>Bacteria</taxon>
        <taxon>Pseudomonadati</taxon>
        <taxon>Thermodesulfobacteriota</taxon>
        <taxon>Desulfobacteria</taxon>
        <taxon>Desulfobacterales</taxon>
        <taxon>Desulfobacteriaceae</taxon>
        <taxon>Desulfobacterium</taxon>
        <taxon>environmental samples</taxon>
    </lineage>
</organism>
<reference evidence="2" key="1">
    <citation type="journal article" date="2011" name="Environ. Microbiol.">
        <title>Genomic insights into the metabolic potential of the polycyclic aromatic hydrocarbon degrading sulfate-reducing Deltaproteobacterium N47.</title>
        <authorList>
            <person name="Bergmann F."/>
            <person name="Selesi D."/>
            <person name="Weinmaier T."/>
            <person name="Tischler P."/>
            <person name="Rattei T."/>
            <person name="Meckenstock R.U."/>
        </authorList>
    </citation>
    <scope>NUCLEOTIDE SEQUENCE</scope>
</reference>
<dbReference type="AlphaFoldDB" id="E1YEB6"/>
<gene>
    <name evidence="2" type="ORF">N47_B20210</name>
</gene>
<keyword evidence="1" id="KW-1133">Transmembrane helix</keyword>
<dbReference type="EMBL" id="FR695870">
    <property type="protein sequence ID" value="CBX28875.1"/>
    <property type="molecule type" value="Genomic_DNA"/>
</dbReference>